<dbReference type="AlphaFoldDB" id="A0A8S1NAU0"/>
<dbReference type="EMBL" id="CAJJDM010000086">
    <property type="protein sequence ID" value="CAD8089242.1"/>
    <property type="molecule type" value="Genomic_DNA"/>
</dbReference>
<reference evidence="2" key="1">
    <citation type="submission" date="2021-01" db="EMBL/GenBank/DDBJ databases">
        <authorList>
            <consortium name="Genoscope - CEA"/>
            <person name="William W."/>
        </authorList>
    </citation>
    <scope>NUCLEOTIDE SEQUENCE</scope>
</reference>
<dbReference type="Proteomes" id="UP000688137">
    <property type="component" value="Unassembled WGS sequence"/>
</dbReference>
<gene>
    <name evidence="2" type="ORF">PPRIM_AZ9-3.1.T0830095</name>
</gene>
<sequence>MSEQQSKGESQENSSLLSSQEEQLKKQLKPVELVNLSKGSSQSLIINEQTSIREERKIRQYLQRIQEKERQEEVIFKKAATLKRKRSKPNPPLKQQDSQEQPTSSENKEEEVNQPLALAVQLNPLLVPQQSVQQTETQSSSTKLRLNPKLKMKEQHHIYLYLSDCQDKSLEGIQKLQDSATQFYSPQKQTKDQTSLNQINQEIFQETSYLIKNIKNQYQQYIEPIQSINTNDQKEFYNKYFDKKYIESVIRESRLQIHKKSGLEKQTSIGKQIPKKY</sequence>
<keyword evidence="3" id="KW-1185">Reference proteome</keyword>
<feature type="compositionally biased region" description="Polar residues" evidence="1">
    <location>
        <begin position="93"/>
        <end position="105"/>
    </location>
</feature>
<accession>A0A8S1NAU0</accession>
<evidence type="ECO:0000313" key="3">
    <source>
        <dbReference type="Proteomes" id="UP000688137"/>
    </source>
</evidence>
<name>A0A8S1NAU0_PARPR</name>
<proteinExistence type="predicted"/>
<evidence type="ECO:0000313" key="2">
    <source>
        <dbReference type="EMBL" id="CAD8089242.1"/>
    </source>
</evidence>
<feature type="region of interest" description="Disordered" evidence="1">
    <location>
        <begin position="1"/>
        <end position="24"/>
    </location>
</feature>
<feature type="compositionally biased region" description="Low complexity" evidence="1">
    <location>
        <begin position="11"/>
        <end position="21"/>
    </location>
</feature>
<comment type="caution">
    <text evidence="2">The sequence shown here is derived from an EMBL/GenBank/DDBJ whole genome shotgun (WGS) entry which is preliminary data.</text>
</comment>
<organism evidence="2 3">
    <name type="scientific">Paramecium primaurelia</name>
    <dbReference type="NCBI Taxonomy" id="5886"/>
    <lineage>
        <taxon>Eukaryota</taxon>
        <taxon>Sar</taxon>
        <taxon>Alveolata</taxon>
        <taxon>Ciliophora</taxon>
        <taxon>Intramacronucleata</taxon>
        <taxon>Oligohymenophorea</taxon>
        <taxon>Peniculida</taxon>
        <taxon>Parameciidae</taxon>
        <taxon>Paramecium</taxon>
    </lineage>
</organism>
<protein>
    <submittedName>
        <fullName evidence="2">Uncharacterized protein</fullName>
    </submittedName>
</protein>
<dbReference type="OMA" id="IKCTIIR"/>
<feature type="region of interest" description="Disordered" evidence="1">
    <location>
        <begin position="80"/>
        <end position="113"/>
    </location>
</feature>
<evidence type="ECO:0000256" key="1">
    <source>
        <dbReference type="SAM" id="MobiDB-lite"/>
    </source>
</evidence>